<sequence>MHNKHRLFVFFLITFVLTFIFYIISAVLILRLGDKCTCYGVNYDDKCWGVRTPCFGLMPAIDLSNMPKSGPIRANFNGKVLNLVDNFYFEPEEQCMGDLKARLVYVYDNAIVIDIMEEEGMAGNFSKVSPPKRVTIKDGTCIQAPQKCLDSYFRYCFTADQETNPPTYTYEVRGESTMPLPE</sequence>
<keyword evidence="1" id="KW-0812">Transmembrane</keyword>
<gene>
    <name evidence="2" type="ORF">C4561_00545</name>
</gene>
<reference evidence="2 3" key="1">
    <citation type="journal article" date="2017" name="ISME J.">
        <title>Energy and carbon metabolisms in a deep terrestrial subsurface fluid microbial community.</title>
        <authorList>
            <person name="Momper L."/>
            <person name="Jungbluth S.P."/>
            <person name="Lee M.D."/>
            <person name="Amend J.P."/>
        </authorList>
    </citation>
    <scope>NUCLEOTIDE SEQUENCE [LARGE SCALE GENOMIC DNA]</scope>
    <source>
        <strain evidence="2">SURF_46</strain>
    </source>
</reference>
<evidence type="ECO:0000313" key="3">
    <source>
        <dbReference type="Proteomes" id="UP000265540"/>
    </source>
</evidence>
<evidence type="ECO:0000313" key="2">
    <source>
        <dbReference type="EMBL" id="RJR27981.1"/>
    </source>
</evidence>
<feature type="transmembrane region" description="Helical" evidence="1">
    <location>
        <begin position="7"/>
        <end position="30"/>
    </location>
</feature>
<accession>A0A3A4ZFT0</accession>
<proteinExistence type="predicted"/>
<keyword evidence="1" id="KW-1133">Transmembrane helix</keyword>
<name>A0A3A4ZFT0_UNCKA</name>
<dbReference type="Proteomes" id="UP000265540">
    <property type="component" value="Unassembled WGS sequence"/>
</dbReference>
<keyword evidence="1" id="KW-0472">Membrane</keyword>
<organism evidence="2 3">
    <name type="scientific">candidate division WWE3 bacterium</name>
    <dbReference type="NCBI Taxonomy" id="2053526"/>
    <lineage>
        <taxon>Bacteria</taxon>
        <taxon>Katanobacteria</taxon>
    </lineage>
</organism>
<protein>
    <submittedName>
        <fullName evidence="2">Uncharacterized protein</fullName>
    </submittedName>
</protein>
<evidence type="ECO:0000256" key="1">
    <source>
        <dbReference type="SAM" id="Phobius"/>
    </source>
</evidence>
<dbReference type="EMBL" id="QZJF01000005">
    <property type="protein sequence ID" value="RJR27981.1"/>
    <property type="molecule type" value="Genomic_DNA"/>
</dbReference>
<comment type="caution">
    <text evidence="2">The sequence shown here is derived from an EMBL/GenBank/DDBJ whole genome shotgun (WGS) entry which is preliminary data.</text>
</comment>
<dbReference type="AlphaFoldDB" id="A0A3A4ZFT0"/>